<comment type="similarity">
    <text evidence="2 13">Belongs to the radical SAM superfamily. Biotin synthase family.</text>
</comment>
<evidence type="ECO:0000313" key="16">
    <source>
        <dbReference type="Proteomes" id="UP000677668"/>
    </source>
</evidence>
<dbReference type="InterPro" id="IPR024177">
    <property type="entry name" value="Biotin_synthase"/>
</dbReference>
<dbReference type="SUPFAM" id="SSF102114">
    <property type="entry name" value="Radical SAM enzymes"/>
    <property type="match status" value="1"/>
</dbReference>
<dbReference type="SFLD" id="SFLDS00029">
    <property type="entry name" value="Radical_SAM"/>
    <property type="match status" value="1"/>
</dbReference>
<comment type="subunit">
    <text evidence="13">Homodimer.</text>
</comment>
<keyword evidence="6 13" id="KW-0949">S-adenosyl-L-methionine</keyword>
<sequence length="348" mass="38300">MSQPLARFDWTRDELRALHDLPLLELIHRAATVHRTCHDPQEVQVCRLVSIKTGGCPEDCGYCSQSAHYETGVAAQPLLDKASVVAIAERAKAHGVSRVCLGAAWRNVRDDAQFEAVLDIVRSVNALGIEVCCTLGMLTEAQARRLEEAGLYAYNHNLDTSREYYGRVVTTRTYDDRLETLANVRKTGVTLCTGGILGLGESTDDRIGLLHTLATMNPHPESVPVNLLTRVPGTPMENEAEVSVWETLRVIATARIAMPRSVIRLSAGRTQLSEEAQALCFLAGANSIFSSDARMMLTRVSPTNDYDEDAQLLNKLGLHPRVPFKDAPNAKTAGCARQLPQPFRRNEI</sequence>
<evidence type="ECO:0000256" key="8">
    <source>
        <dbReference type="ARBA" id="ARBA00022723"/>
    </source>
</evidence>
<evidence type="ECO:0000313" key="15">
    <source>
        <dbReference type="EMBL" id="QUV93510.1"/>
    </source>
</evidence>
<keyword evidence="5 13" id="KW-0808">Transferase</keyword>
<feature type="domain" description="Radical SAM core" evidence="14">
    <location>
        <begin position="41"/>
        <end position="269"/>
    </location>
</feature>
<dbReference type="Gene3D" id="3.20.20.70">
    <property type="entry name" value="Aldolase class I"/>
    <property type="match status" value="1"/>
</dbReference>
<evidence type="ECO:0000256" key="12">
    <source>
        <dbReference type="ARBA" id="ARBA00051157"/>
    </source>
</evidence>
<accession>A0ABX8B197</accession>
<keyword evidence="8 13" id="KW-0479">Metal-binding</keyword>
<dbReference type="PANTHER" id="PTHR22976:SF2">
    <property type="entry name" value="BIOTIN SYNTHASE, MITOCHONDRIAL"/>
    <property type="match status" value="1"/>
</dbReference>
<feature type="binding site" evidence="13">
    <location>
        <position position="264"/>
    </location>
    <ligand>
        <name>[2Fe-2S] cluster</name>
        <dbReference type="ChEBI" id="CHEBI:190135"/>
    </ligand>
</feature>
<dbReference type="PIRSF" id="PIRSF001619">
    <property type="entry name" value="Biotin_synth"/>
    <property type="match status" value="1"/>
</dbReference>
<dbReference type="EMBL" id="CP072642">
    <property type="protein sequence ID" value="QUV93510.1"/>
    <property type="molecule type" value="Genomic_DNA"/>
</dbReference>
<dbReference type="InterPro" id="IPR006638">
    <property type="entry name" value="Elp3/MiaA/NifB-like_rSAM"/>
</dbReference>
<dbReference type="SMART" id="SM00729">
    <property type="entry name" value="Elp3"/>
    <property type="match status" value="1"/>
</dbReference>
<protein>
    <recommendedName>
        <fullName evidence="3 13">Biotin synthase</fullName>
        <ecNumber evidence="3 13">2.8.1.6</ecNumber>
    </recommendedName>
</protein>
<comment type="pathway">
    <text evidence="1 13">Cofactor biosynthesis; biotin biosynthesis; biotin from 7,8-diaminononanoate: step 2/2.</text>
</comment>
<keyword evidence="7 13" id="KW-0001">2Fe-2S</keyword>
<dbReference type="Proteomes" id="UP000677668">
    <property type="component" value="Chromosome 1"/>
</dbReference>
<dbReference type="SFLD" id="SFLDF00272">
    <property type="entry name" value="biotin_synthase"/>
    <property type="match status" value="1"/>
</dbReference>
<dbReference type="InterPro" id="IPR007197">
    <property type="entry name" value="rSAM"/>
</dbReference>
<keyword evidence="4 13" id="KW-0004">4Fe-4S</keyword>
<name>A0ABX8B197_9BACT</name>
<evidence type="ECO:0000256" key="9">
    <source>
        <dbReference type="ARBA" id="ARBA00022756"/>
    </source>
</evidence>
<evidence type="ECO:0000256" key="6">
    <source>
        <dbReference type="ARBA" id="ARBA00022691"/>
    </source>
</evidence>
<dbReference type="InterPro" id="IPR002684">
    <property type="entry name" value="Biotin_synth/BioAB"/>
</dbReference>
<feature type="binding site" evidence="13">
    <location>
        <position position="56"/>
    </location>
    <ligand>
        <name>[4Fe-4S] cluster</name>
        <dbReference type="ChEBI" id="CHEBI:49883"/>
        <note>4Fe-4S-S-AdoMet</note>
    </ligand>
</feature>
<evidence type="ECO:0000256" key="7">
    <source>
        <dbReference type="ARBA" id="ARBA00022714"/>
    </source>
</evidence>
<dbReference type="SMART" id="SM00876">
    <property type="entry name" value="BATS"/>
    <property type="match status" value="1"/>
</dbReference>
<comment type="cofactor">
    <cofactor evidence="13">
        <name>[2Fe-2S] cluster</name>
        <dbReference type="ChEBI" id="CHEBI:190135"/>
    </cofactor>
    <text evidence="13">Binds 1 [2Fe-2S] cluster. The cluster is coordinated with 3 cysteines and 1 arginine.</text>
</comment>
<keyword evidence="16" id="KW-1185">Reference proteome</keyword>
<comment type="catalytic activity">
    <reaction evidence="12 13">
        <text>(4R,5S)-dethiobiotin + (sulfur carrier)-SH + 2 reduced [2Fe-2S]-[ferredoxin] + 2 S-adenosyl-L-methionine = (sulfur carrier)-H + biotin + 2 5'-deoxyadenosine + 2 L-methionine + 2 oxidized [2Fe-2S]-[ferredoxin]</text>
        <dbReference type="Rhea" id="RHEA:22060"/>
        <dbReference type="Rhea" id="RHEA-COMP:10000"/>
        <dbReference type="Rhea" id="RHEA-COMP:10001"/>
        <dbReference type="Rhea" id="RHEA-COMP:14737"/>
        <dbReference type="Rhea" id="RHEA-COMP:14739"/>
        <dbReference type="ChEBI" id="CHEBI:17319"/>
        <dbReference type="ChEBI" id="CHEBI:29917"/>
        <dbReference type="ChEBI" id="CHEBI:33737"/>
        <dbReference type="ChEBI" id="CHEBI:33738"/>
        <dbReference type="ChEBI" id="CHEBI:57586"/>
        <dbReference type="ChEBI" id="CHEBI:57844"/>
        <dbReference type="ChEBI" id="CHEBI:59789"/>
        <dbReference type="ChEBI" id="CHEBI:64428"/>
        <dbReference type="ChEBI" id="CHEBI:149473"/>
        <dbReference type="EC" id="2.8.1.6"/>
    </reaction>
</comment>
<feature type="binding site" evidence="13">
    <location>
        <position position="100"/>
    </location>
    <ligand>
        <name>[2Fe-2S] cluster</name>
        <dbReference type="ChEBI" id="CHEBI:190135"/>
    </ligand>
</feature>
<feature type="binding site" evidence="13">
    <location>
        <position position="192"/>
    </location>
    <ligand>
        <name>[2Fe-2S] cluster</name>
        <dbReference type="ChEBI" id="CHEBI:190135"/>
    </ligand>
</feature>
<dbReference type="PROSITE" id="PS51918">
    <property type="entry name" value="RADICAL_SAM"/>
    <property type="match status" value="1"/>
</dbReference>
<evidence type="ECO:0000256" key="1">
    <source>
        <dbReference type="ARBA" id="ARBA00004942"/>
    </source>
</evidence>
<evidence type="ECO:0000256" key="13">
    <source>
        <dbReference type="HAMAP-Rule" id="MF_01694"/>
    </source>
</evidence>
<evidence type="ECO:0000256" key="5">
    <source>
        <dbReference type="ARBA" id="ARBA00022679"/>
    </source>
</evidence>
<evidence type="ECO:0000256" key="11">
    <source>
        <dbReference type="ARBA" id="ARBA00023014"/>
    </source>
</evidence>
<reference evidence="15 16" key="1">
    <citation type="submission" date="2021-03" db="EMBL/GenBank/DDBJ databases">
        <title>Genomic and phenotypic characterization of Chloracidobacterium isolates provides evidence for multiple species.</title>
        <authorList>
            <person name="Saini M.K."/>
            <person name="Costas A.M.G."/>
            <person name="Tank M."/>
            <person name="Bryant D.A."/>
        </authorList>
    </citation>
    <scope>NUCLEOTIDE SEQUENCE [LARGE SCALE GENOMIC DNA]</scope>
    <source>
        <strain evidence="15 16">N</strain>
    </source>
</reference>
<feature type="binding site" evidence="13">
    <location>
        <position position="63"/>
    </location>
    <ligand>
        <name>[4Fe-4S] cluster</name>
        <dbReference type="ChEBI" id="CHEBI:49883"/>
        <note>4Fe-4S-S-AdoMet</note>
    </ligand>
</feature>
<evidence type="ECO:0000259" key="14">
    <source>
        <dbReference type="PROSITE" id="PS51918"/>
    </source>
</evidence>
<dbReference type="SFLD" id="SFLDG01060">
    <property type="entry name" value="BATS_domain_containing"/>
    <property type="match status" value="1"/>
</dbReference>
<dbReference type="RefSeq" id="WP_211421885.1">
    <property type="nucleotide sequence ID" value="NZ_CP072642.1"/>
</dbReference>
<dbReference type="Pfam" id="PF04055">
    <property type="entry name" value="Radical_SAM"/>
    <property type="match status" value="1"/>
</dbReference>
<feature type="binding site" evidence="13">
    <location>
        <position position="60"/>
    </location>
    <ligand>
        <name>[4Fe-4S] cluster</name>
        <dbReference type="ChEBI" id="CHEBI:49883"/>
        <note>4Fe-4S-S-AdoMet</note>
    </ligand>
</feature>
<dbReference type="SFLD" id="SFLDG01278">
    <property type="entry name" value="biotin_synthase_like"/>
    <property type="match status" value="1"/>
</dbReference>
<dbReference type="CDD" id="cd01335">
    <property type="entry name" value="Radical_SAM"/>
    <property type="match status" value="1"/>
</dbReference>
<gene>
    <name evidence="13 15" type="primary">bioB</name>
    <name evidence="15" type="ORF">J8C05_09035</name>
</gene>
<dbReference type="InterPro" id="IPR058240">
    <property type="entry name" value="rSAM_sf"/>
</dbReference>
<dbReference type="NCBIfam" id="TIGR00433">
    <property type="entry name" value="bioB"/>
    <property type="match status" value="1"/>
</dbReference>
<proteinExistence type="inferred from homology"/>
<feature type="binding site" evidence="13">
    <location>
        <position position="132"/>
    </location>
    <ligand>
        <name>[2Fe-2S] cluster</name>
        <dbReference type="ChEBI" id="CHEBI:190135"/>
    </ligand>
</feature>
<evidence type="ECO:0000256" key="3">
    <source>
        <dbReference type="ARBA" id="ARBA00012236"/>
    </source>
</evidence>
<dbReference type="Pfam" id="PF06968">
    <property type="entry name" value="BATS"/>
    <property type="match status" value="1"/>
</dbReference>
<keyword evidence="9 13" id="KW-0093">Biotin biosynthesis</keyword>
<evidence type="ECO:0000256" key="10">
    <source>
        <dbReference type="ARBA" id="ARBA00023004"/>
    </source>
</evidence>
<keyword evidence="10 13" id="KW-0408">Iron</keyword>
<keyword evidence="11 13" id="KW-0411">Iron-sulfur</keyword>
<dbReference type="PANTHER" id="PTHR22976">
    <property type="entry name" value="BIOTIN SYNTHASE"/>
    <property type="match status" value="1"/>
</dbReference>
<organism evidence="15 16">
    <name type="scientific">Chloracidobacterium sp. N</name>
    <dbReference type="NCBI Taxonomy" id="2821540"/>
    <lineage>
        <taxon>Bacteria</taxon>
        <taxon>Pseudomonadati</taxon>
        <taxon>Acidobacteriota</taxon>
        <taxon>Terriglobia</taxon>
        <taxon>Terriglobales</taxon>
        <taxon>Acidobacteriaceae</taxon>
        <taxon>Chloracidobacterium</taxon>
        <taxon>Chloracidobacterium aggregatum</taxon>
    </lineage>
</organism>
<dbReference type="EC" id="2.8.1.6" evidence="3 13"/>
<comment type="function">
    <text evidence="13">Catalyzes the conversion of dethiobiotin (DTB) to biotin by the insertion of a sulfur atom into dethiobiotin via a radical-based mechanism.</text>
</comment>
<comment type="cofactor">
    <cofactor evidence="13">
        <name>[4Fe-4S] cluster</name>
        <dbReference type="ChEBI" id="CHEBI:49883"/>
    </cofactor>
    <text evidence="13">Binds 1 [4Fe-4S] cluster. The cluster is coordinated with 3 cysteines and an exchangeable S-adenosyl-L-methionine.</text>
</comment>
<dbReference type="HAMAP" id="MF_01694">
    <property type="entry name" value="BioB"/>
    <property type="match status" value="1"/>
</dbReference>
<dbReference type="InterPro" id="IPR010722">
    <property type="entry name" value="BATS_dom"/>
</dbReference>
<evidence type="ECO:0000256" key="4">
    <source>
        <dbReference type="ARBA" id="ARBA00022485"/>
    </source>
</evidence>
<dbReference type="GO" id="GO:0004076">
    <property type="term" value="F:biotin synthase activity"/>
    <property type="evidence" value="ECO:0007669"/>
    <property type="project" value="UniProtKB-EC"/>
</dbReference>
<dbReference type="InterPro" id="IPR013785">
    <property type="entry name" value="Aldolase_TIM"/>
</dbReference>
<evidence type="ECO:0000256" key="2">
    <source>
        <dbReference type="ARBA" id="ARBA00010765"/>
    </source>
</evidence>